<dbReference type="InterPro" id="IPR039420">
    <property type="entry name" value="WalR-like"/>
</dbReference>
<evidence type="ECO:0000256" key="6">
    <source>
        <dbReference type="PROSITE-ProRule" id="PRU00169"/>
    </source>
</evidence>
<dbReference type="GO" id="GO:0000976">
    <property type="term" value="F:transcription cis-regulatory region binding"/>
    <property type="evidence" value="ECO:0007669"/>
    <property type="project" value="TreeGrafter"/>
</dbReference>
<keyword evidence="4 7" id="KW-0238">DNA-binding</keyword>
<keyword evidence="11" id="KW-1185">Reference proteome</keyword>
<protein>
    <submittedName>
        <fullName evidence="10">Two component transcriptional regulator, winged helix family</fullName>
    </submittedName>
</protein>
<feature type="domain" description="OmpR/PhoB-type" evidence="9">
    <location>
        <begin position="140"/>
        <end position="239"/>
    </location>
</feature>
<evidence type="ECO:0000256" key="4">
    <source>
        <dbReference type="ARBA" id="ARBA00023125"/>
    </source>
</evidence>
<organism evidence="10 11">
    <name type="scientific">Opitutus terrae (strain DSM 11246 / JCM 15787 / PB90-1)</name>
    <dbReference type="NCBI Taxonomy" id="452637"/>
    <lineage>
        <taxon>Bacteria</taxon>
        <taxon>Pseudomonadati</taxon>
        <taxon>Verrucomicrobiota</taxon>
        <taxon>Opitutia</taxon>
        <taxon>Opitutales</taxon>
        <taxon>Opitutaceae</taxon>
        <taxon>Opitutus</taxon>
    </lineage>
</organism>
<dbReference type="Proteomes" id="UP000007013">
    <property type="component" value="Chromosome"/>
</dbReference>
<dbReference type="GO" id="GO:0005829">
    <property type="term" value="C:cytosol"/>
    <property type="evidence" value="ECO:0007669"/>
    <property type="project" value="TreeGrafter"/>
</dbReference>
<dbReference type="SMART" id="SM00448">
    <property type="entry name" value="REC"/>
    <property type="match status" value="1"/>
</dbReference>
<reference evidence="10 11" key="1">
    <citation type="journal article" date="2011" name="J. Bacteriol.">
        <title>Genome sequence of the verrucomicrobium Opitutus terrae PB90-1, an abundant inhabitant of rice paddy soil ecosystems.</title>
        <authorList>
            <person name="van Passel M.W."/>
            <person name="Kant R."/>
            <person name="Palva A."/>
            <person name="Copeland A."/>
            <person name="Lucas S."/>
            <person name="Lapidus A."/>
            <person name="Glavina del Rio T."/>
            <person name="Pitluck S."/>
            <person name="Goltsman E."/>
            <person name="Clum A."/>
            <person name="Sun H."/>
            <person name="Schmutz J."/>
            <person name="Larimer F.W."/>
            <person name="Land M.L."/>
            <person name="Hauser L."/>
            <person name="Kyrpides N."/>
            <person name="Mikhailova N."/>
            <person name="Richardson P.P."/>
            <person name="Janssen P.H."/>
            <person name="de Vos W.M."/>
            <person name="Smidt H."/>
        </authorList>
    </citation>
    <scope>NUCLEOTIDE SEQUENCE [LARGE SCALE GENOMIC DNA]</scope>
    <source>
        <strain evidence="11">DSM 11246 / JCM 15787 / PB90-1</strain>
    </source>
</reference>
<gene>
    <name evidence="10" type="ordered locus">Oter_0607</name>
</gene>
<dbReference type="InterPro" id="IPR011006">
    <property type="entry name" value="CheY-like_superfamily"/>
</dbReference>
<dbReference type="GO" id="GO:0006355">
    <property type="term" value="P:regulation of DNA-templated transcription"/>
    <property type="evidence" value="ECO:0007669"/>
    <property type="project" value="InterPro"/>
</dbReference>
<dbReference type="Pfam" id="PF00072">
    <property type="entry name" value="Response_reg"/>
    <property type="match status" value="1"/>
</dbReference>
<evidence type="ECO:0000256" key="5">
    <source>
        <dbReference type="ARBA" id="ARBA00023163"/>
    </source>
</evidence>
<dbReference type="Gene3D" id="6.10.250.690">
    <property type="match status" value="1"/>
</dbReference>
<feature type="domain" description="Response regulatory" evidence="8">
    <location>
        <begin position="16"/>
        <end position="130"/>
    </location>
</feature>
<dbReference type="SUPFAM" id="SSF52172">
    <property type="entry name" value="CheY-like"/>
    <property type="match status" value="1"/>
</dbReference>
<evidence type="ECO:0000313" key="10">
    <source>
        <dbReference type="EMBL" id="ACB73897.1"/>
    </source>
</evidence>
<evidence type="ECO:0000256" key="1">
    <source>
        <dbReference type="ARBA" id="ARBA00022553"/>
    </source>
</evidence>
<dbReference type="PANTHER" id="PTHR48111:SF1">
    <property type="entry name" value="TWO-COMPONENT RESPONSE REGULATOR ORR33"/>
    <property type="match status" value="1"/>
</dbReference>
<dbReference type="KEGG" id="ote:Oter_0607"/>
<dbReference type="eggNOG" id="COG0745">
    <property type="taxonomic scope" value="Bacteria"/>
</dbReference>
<proteinExistence type="predicted"/>
<evidence type="ECO:0000259" key="8">
    <source>
        <dbReference type="PROSITE" id="PS50110"/>
    </source>
</evidence>
<sequence length="248" mass="27814">MQSTRASYRIVNTLERILIVDDDPMVRAVVGSCLVRQGYRVLEAADGEQAMERIVREKPALVVLDIEMPRVGGLAVLSRLRESGNLTPVLIVSSRSHVDDRVNGLSLGADDYLTKPFNQEELLARIRALLRRQAATETPIQRLQFGDVEVALDKRTAVCKGRTTRLSRTECAILDLLARYAGTPVSRERLFDLVWGYTYLPETRTLDTHVWRLRKKIGDTGEEPRWIKNVPGVGYQLDCSEPAAPSSV</sequence>
<keyword evidence="1 6" id="KW-0597">Phosphoprotein</keyword>
<keyword evidence="5" id="KW-0804">Transcription</keyword>
<dbReference type="SMART" id="SM00862">
    <property type="entry name" value="Trans_reg_C"/>
    <property type="match status" value="1"/>
</dbReference>
<evidence type="ECO:0000259" key="9">
    <source>
        <dbReference type="PROSITE" id="PS51755"/>
    </source>
</evidence>
<dbReference type="Gene3D" id="1.10.10.10">
    <property type="entry name" value="Winged helix-like DNA-binding domain superfamily/Winged helix DNA-binding domain"/>
    <property type="match status" value="1"/>
</dbReference>
<dbReference type="InterPro" id="IPR001789">
    <property type="entry name" value="Sig_transdc_resp-reg_receiver"/>
</dbReference>
<evidence type="ECO:0000256" key="3">
    <source>
        <dbReference type="ARBA" id="ARBA00023015"/>
    </source>
</evidence>
<evidence type="ECO:0000256" key="7">
    <source>
        <dbReference type="PROSITE-ProRule" id="PRU01091"/>
    </source>
</evidence>
<feature type="DNA-binding region" description="OmpR/PhoB-type" evidence="7">
    <location>
        <begin position="140"/>
        <end position="239"/>
    </location>
</feature>
<keyword evidence="3" id="KW-0805">Transcription regulation</keyword>
<dbReference type="PROSITE" id="PS50110">
    <property type="entry name" value="RESPONSE_REGULATORY"/>
    <property type="match status" value="1"/>
</dbReference>
<dbReference type="GO" id="GO:0000156">
    <property type="term" value="F:phosphorelay response regulator activity"/>
    <property type="evidence" value="ECO:0007669"/>
    <property type="project" value="TreeGrafter"/>
</dbReference>
<dbReference type="AlphaFoldDB" id="B1ZTF2"/>
<dbReference type="CDD" id="cd00383">
    <property type="entry name" value="trans_reg_C"/>
    <property type="match status" value="1"/>
</dbReference>
<dbReference type="PROSITE" id="PS51755">
    <property type="entry name" value="OMPR_PHOB"/>
    <property type="match status" value="1"/>
</dbReference>
<dbReference type="GO" id="GO:0032993">
    <property type="term" value="C:protein-DNA complex"/>
    <property type="evidence" value="ECO:0007669"/>
    <property type="project" value="TreeGrafter"/>
</dbReference>
<dbReference type="InterPro" id="IPR036388">
    <property type="entry name" value="WH-like_DNA-bd_sf"/>
</dbReference>
<dbReference type="InterPro" id="IPR001867">
    <property type="entry name" value="OmpR/PhoB-type_DNA-bd"/>
</dbReference>
<evidence type="ECO:0000313" key="11">
    <source>
        <dbReference type="Proteomes" id="UP000007013"/>
    </source>
</evidence>
<accession>B1ZTF2</accession>
<dbReference type="STRING" id="452637.Oter_0607"/>
<feature type="modified residue" description="4-aspartylphosphate" evidence="6">
    <location>
        <position position="65"/>
    </location>
</feature>
<dbReference type="PANTHER" id="PTHR48111">
    <property type="entry name" value="REGULATOR OF RPOS"/>
    <property type="match status" value="1"/>
</dbReference>
<keyword evidence="2" id="KW-0902">Two-component regulatory system</keyword>
<evidence type="ECO:0000256" key="2">
    <source>
        <dbReference type="ARBA" id="ARBA00023012"/>
    </source>
</evidence>
<name>B1ZTF2_OPITP</name>
<dbReference type="Gene3D" id="3.40.50.2300">
    <property type="match status" value="1"/>
</dbReference>
<dbReference type="HOGENOM" id="CLU_000445_30_4_0"/>
<dbReference type="Pfam" id="PF00486">
    <property type="entry name" value="Trans_reg_C"/>
    <property type="match status" value="1"/>
</dbReference>
<dbReference type="EMBL" id="CP001032">
    <property type="protein sequence ID" value="ACB73897.1"/>
    <property type="molecule type" value="Genomic_DNA"/>
</dbReference>